<evidence type="ECO:0000313" key="4">
    <source>
        <dbReference type="Proteomes" id="UP000279275"/>
    </source>
</evidence>
<dbReference type="RefSeq" id="WP_122188061.1">
    <property type="nucleotide sequence ID" value="NZ_RFFH01000004.1"/>
</dbReference>
<protein>
    <submittedName>
        <fullName evidence="3">Uncharacterized protein</fullName>
    </submittedName>
</protein>
<proteinExistence type="predicted"/>
<feature type="coiled-coil region" evidence="1">
    <location>
        <begin position="361"/>
        <end position="421"/>
    </location>
</feature>
<dbReference type="OrthoDB" id="3202351at2"/>
<evidence type="ECO:0000256" key="2">
    <source>
        <dbReference type="SAM" id="MobiDB-lite"/>
    </source>
</evidence>
<evidence type="ECO:0000313" key="3">
    <source>
        <dbReference type="EMBL" id="RMI32677.1"/>
    </source>
</evidence>
<keyword evidence="4" id="KW-1185">Reference proteome</keyword>
<gene>
    <name evidence="3" type="ORF">EBN03_11970</name>
</gene>
<sequence length="1493" mass="163184">MTESLFDANQLPAQELPTPPLRLRRVRLHGVGPDGARFDPLDLDFSTGSGAAARVLLSLTNTGGKSTLITLICSLIVPAARAQVGGKILGDYVLTGDTSHVVCEWEDSVTGHRTVTGTMMEWKDGRRQPPHKMRSTSNMHRAWYLFRTGPGLPGIDDLPFISEGRRMTYRHFRSAVDNLIDGHPDTHGMLVDTQQDWTSALERHTNIDPVLFGYQMRMNDSETGAEQLLQSFDSPDNVVRFFVAALNDQRDLEIFTEKLGTYAVLAAQRSSLADRSCFGDAVLPLTEQLAQLAETRQMAEGLLLQTITLGGEHVTSLLNRIAQDHRVLAEIDAAVIATGRTFADARRDYNRVSDIRQQLVLEQARARVTSTEQKVEDAKGIAAEADSRAKAWRAVGDVLALRIAREAAEAARQAYDKADADLGPLRTDVTKAAAELAGRLDALIAESTVGADNADDRAQAADELKKQSERKETDARIELSKLTDERSRARTTIDTARQSSSTAGAAGWLHEHESPGECLSRWQDSWATANRAAEAAAQQEQAAEQRFDELGDAIVSIGQSLIALRAQEQSATARADAIGTDLAAVGADPTIVELGGAEADDSETLTRVAGLAADAAHTADARATEHGSTAEAAYRQLSMLDLTGTAPTGQDVLDVLGVLTNAGIGSVTGLQWIETNIVDADAREPFIAANLELASGVVISDRNRFDDGVRLLLDSELHTRTPVTVTTPPTTATTAPQLIPFRHIVIPHRATWDRRWAAEMRQELEAAARQHDEQAQRAAASSRRYRASEAQCREFVRRWGSVTREDLDGAARRAADARRAAEAEVAGLTADQGRLRTLAATARAEQRKLITDAGIAGEHAKAAKDLVTQWEDAEQAEAAIVGIDSRFGRAKSMRDEAAACKEQAAESYKSAVQQAANLRSDCEAYRRERAELGVDESGIDPGGNPAILRTRWETLRDELAKAEHGMVEAARLEDANRAVSRASSQTQRHGTDTVRQAEILSDTIEASTTTTLTDAQLRAQAEFDHVHLAHLGARSAYEKACADLADAEPPSPDHQNYIDLTSTEWSPTCSDDIAELLERLEGHNLEMRTRRDAAETAHEEAKRLHAEVKTDLDSFTLTTEMWAAERIPTVAVFHGTSDTAREEMRAHVKNYQDRDRAAREARDAIHTAVTKVRATAADPRFAALETPDIIRIRSLPEADLVAEAQVLARRIRTVTDSARADLEQLDVHRNILCDDLLALCRTQRRMLREVSQSSRLPAGLGDLSDNPAIKIRFEEAPAVEAMARLADRVDTWSTELADNPKRAKSADVRARWLADAVRDTVVSRSRAGAWSIEILKPRIDGHVAYCPPDRIPHEFSGGQVLTLAVLVYCALSRVRSAHRQGGARPAGTLLLDNPFGAASAEPLIEMQHRLAAHTGVQLVCATGLHDPAVEAAFTGAGSVIVKLRNDGDLRRNLSFLRLRETIVDGIDVVESIVRERDPRSNQNWLDAITYEIR</sequence>
<keyword evidence="1" id="KW-0175">Coiled coil</keyword>
<feature type="compositionally biased region" description="Basic and acidic residues" evidence="2">
    <location>
        <begin position="454"/>
        <end position="488"/>
    </location>
</feature>
<dbReference type="EMBL" id="RFFH01000004">
    <property type="protein sequence ID" value="RMI32677.1"/>
    <property type="molecule type" value="Genomic_DNA"/>
</dbReference>
<dbReference type="Proteomes" id="UP000279275">
    <property type="component" value="Unassembled WGS sequence"/>
</dbReference>
<accession>A0A3M2L4V3</accession>
<evidence type="ECO:0000256" key="1">
    <source>
        <dbReference type="SAM" id="Coils"/>
    </source>
</evidence>
<comment type="caution">
    <text evidence="3">The sequence shown here is derived from an EMBL/GenBank/DDBJ whole genome shotgun (WGS) entry which is preliminary data.</text>
</comment>
<organism evidence="3 4">
    <name type="scientific">Nocardia stercoris</name>
    <dbReference type="NCBI Taxonomy" id="2483361"/>
    <lineage>
        <taxon>Bacteria</taxon>
        <taxon>Bacillati</taxon>
        <taxon>Actinomycetota</taxon>
        <taxon>Actinomycetes</taxon>
        <taxon>Mycobacteriales</taxon>
        <taxon>Nocardiaceae</taxon>
        <taxon>Nocardia</taxon>
    </lineage>
</organism>
<feature type="coiled-coil region" evidence="1">
    <location>
        <begin position="901"/>
        <end position="928"/>
    </location>
</feature>
<feature type="region of interest" description="Disordered" evidence="2">
    <location>
        <begin position="454"/>
        <end position="516"/>
    </location>
</feature>
<feature type="compositionally biased region" description="Polar residues" evidence="2">
    <location>
        <begin position="490"/>
        <end position="503"/>
    </location>
</feature>
<reference evidence="3 4" key="1">
    <citation type="submission" date="2018-10" db="EMBL/GenBank/DDBJ databases">
        <title>Isolation from cow dung.</title>
        <authorList>
            <person name="Ling L."/>
        </authorList>
    </citation>
    <scope>NUCLEOTIDE SEQUENCE [LARGE SCALE GENOMIC DNA]</scope>
    <source>
        <strain evidence="3 4">NEAU-LL90</strain>
    </source>
</reference>
<name>A0A3M2L4V3_9NOCA</name>